<dbReference type="InterPro" id="IPR005543">
    <property type="entry name" value="PASTA_dom"/>
</dbReference>
<keyword evidence="4" id="KW-1185">Reference proteome</keyword>
<dbReference type="RefSeq" id="WP_386129918.1">
    <property type="nucleotide sequence ID" value="NZ_JBHTJL010000009.1"/>
</dbReference>
<feature type="transmembrane region" description="Helical" evidence="1">
    <location>
        <begin position="12"/>
        <end position="34"/>
    </location>
</feature>
<reference evidence="4" key="1">
    <citation type="journal article" date="2019" name="Int. J. Syst. Evol. Microbiol.">
        <title>The Global Catalogue of Microorganisms (GCM) 10K type strain sequencing project: providing services to taxonomists for standard genome sequencing and annotation.</title>
        <authorList>
            <consortium name="The Broad Institute Genomics Platform"/>
            <consortium name="The Broad Institute Genome Sequencing Center for Infectious Disease"/>
            <person name="Wu L."/>
            <person name="Ma J."/>
        </authorList>
    </citation>
    <scope>NUCLEOTIDE SEQUENCE [LARGE SCALE GENOMIC DNA]</scope>
    <source>
        <strain evidence="4">CCUG 62215</strain>
    </source>
</reference>
<sequence>MSIVKFLTSKTFFKHLALAVIAIVIFCFLLLKWLDSTTNNGEFITVPDLKGKSLETVQIELEDLDLVMQIQDSANYNPNYPKFSVIEQDPNAGKNVKENRKIYLTLNPSGYRKVALPNIMRRTFRQAKPTLEALGLEVGNKTYIDNIGKDVVLGIKHNGKNVKPGDKFPLKTKIDLVLGNGNRSSN</sequence>
<evidence type="ECO:0000313" key="4">
    <source>
        <dbReference type="Proteomes" id="UP001597013"/>
    </source>
</evidence>
<comment type="caution">
    <text evidence="3">The sequence shown here is derived from an EMBL/GenBank/DDBJ whole genome shotgun (WGS) entry which is preliminary data.</text>
</comment>
<keyword evidence="1" id="KW-1133">Transmembrane helix</keyword>
<evidence type="ECO:0000259" key="2">
    <source>
        <dbReference type="PROSITE" id="PS51178"/>
    </source>
</evidence>
<evidence type="ECO:0000256" key="1">
    <source>
        <dbReference type="SAM" id="Phobius"/>
    </source>
</evidence>
<dbReference type="EMBL" id="JBHTJL010000009">
    <property type="protein sequence ID" value="MFD1063292.1"/>
    <property type="molecule type" value="Genomic_DNA"/>
</dbReference>
<gene>
    <name evidence="3" type="ORF">ACFQ1Q_08530</name>
</gene>
<dbReference type="Pfam" id="PF03793">
    <property type="entry name" value="PASTA"/>
    <property type="match status" value="1"/>
</dbReference>
<keyword evidence="1" id="KW-0812">Transmembrane</keyword>
<dbReference type="SUPFAM" id="SSF54184">
    <property type="entry name" value="Penicillin-binding protein 2x (pbp-2x), c-terminal domain"/>
    <property type="match status" value="1"/>
</dbReference>
<name>A0ABW3N6P1_9FLAO</name>
<keyword evidence="1" id="KW-0472">Membrane</keyword>
<dbReference type="Gene3D" id="3.30.10.20">
    <property type="match status" value="2"/>
</dbReference>
<evidence type="ECO:0000313" key="3">
    <source>
        <dbReference type="EMBL" id="MFD1063292.1"/>
    </source>
</evidence>
<dbReference type="Proteomes" id="UP001597013">
    <property type="component" value="Unassembled WGS sequence"/>
</dbReference>
<proteinExistence type="predicted"/>
<feature type="domain" description="PASTA" evidence="2">
    <location>
        <begin position="40"/>
        <end position="108"/>
    </location>
</feature>
<organism evidence="3 4">
    <name type="scientific">Winogradskyella litorisediminis</name>
    <dbReference type="NCBI Taxonomy" id="1156618"/>
    <lineage>
        <taxon>Bacteria</taxon>
        <taxon>Pseudomonadati</taxon>
        <taxon>Bacteroidota</taxon>
        <taxon>Flavobacteriia</taxon>
        <taxon>Flavobacteriales</taxon>
        <taxon>Flavobacteriaceae</taxon>
        <taxon>Winogradskyella</taxon>
    </lineage>
</organism>
<protein>
    <submittedName>
        <fullName evidence="3">PASTA domain-containing protein</fullName>
    </submittedName>
</protein>
<accession>A0ABW3N6P1</accession>
<dbReference type="PROSITE" id="PS51178">
    <property type="entry name" value="PASTA"/>
    <property type="match status" value="1"/>
</dbReference>
<dbReference type="SMART" id="SM00740">
    <property type="entry name" value="PASTA"/>
    <property type="match status" value="2"/>
</dbReference>
<dbReference type="CDD" id="cd06577">
    <property type="entry name" value="PASTA_pknB"/>
    <property type="match status" value="2"/>
</dbReference>